<accession>A0A4Q6XTM8</accession>
<dbReference type="Pfam" id="PF13173">
    <property type="entry name" value="AAA_14"/>
    <property type="match status" value="1"/>
</dbReference>
<dbReference type="PANTHER" id="PTHR33295:SF20">
    <property type="entry name" value="ATPASE"/>
    <property type="match status" value="1"/>
</dbReference>
<keyword evidence="3" id="KW-0067">ATP-binding</keyword>
<sequence length="402" mass="46975">MKLINRNLYTNRIRPFIDKGVIKVLTGQRRVGKSYILFQLINEIKKDNPGANIIYINKEQDEFKTIRTDDDLSDYIQGHLIHSASNYVFIDEVQDIEHFENTLRSLQAKEQCDIFITGSNAKMLSSELSTYLSGRYVEFRIHSLCYAEFLEFHGLEDTDLSLQKFLTYGGLPHLSRLELSDEVAFEYLKNVYSTILLKDVVSRENIRNVDFLETLSDYVADNVGSLFSANNIHKFLKSQRIDISVNLIINYLKALSNAYIVNKVQRIDVKGLKKFEIGDKYYFEDLGLRNCKQHLEFVNDIGKLMENAVYQHLRIHNYQVYIGKLDNLEIDFVGIKNDSKIYIQVAYMLHDEKTKEREFGNLLKIENNYRKYVVTLDSFSSGTNYKGVEQLHLREFLNRIEL</sequence>
<feature type="domain" description="AAA" evidence="1">
    <location>
        <begin position="22"/>
        <end position="150"/>
    </location>
</feature>
<dbReference type="Gene3D" id="3.40.50.300">
    <property type="entry name" value="P-loop containing nucleotide triphosphate hydrolases"/>
    <property type="match status" value="1"/>
</dbReference>
<dbReference type="SUPFAM" id="SSF52540">
    <property type="entry name" value="P-loop containing nucleoside triphosphate hydrolases"/>
    <property type="match status" value="1"/>
</dbReference>
<evidence type="ECO:0000259" key="2">
    <source>
        <dbReference type="Pfam" id="PF13635"/>
    </source>
</evidence>
<feature type="domain" description="DUF4143" evidence="2">
    <location>
        <begin position="198"/>
        <end position="347"/>
    </location>
</feature>
<dbReference type="PANTHER" id="PTHR33295">
    <property type="entry name" value="ATPASE"/>
    <property type="match status" value="1"/>
</dbReference>
<dbReference type="InterPro" id="IPR027417">
    <property type="entry name" value="P-loop_NTPase"/>
</dbReference>
<gene>
    <name evidence="3" type="ORF">EWE74_13665</name>
</gene>
<dbReference type="AlphaFoldDB" id="A0A4Q6XTM8"/>
<dbReference type="SUPFAM" id="SSF52980">
    <property type="entry name" value="Restriction endonuclease-like"/>
    <property type="match status" value="1"/>
</dbReference>
<dbReference type="OrthoDB" id="9801840at2"/>
<proteinExistence type="predicted"/>
<comment type="caution">
    <text evidence="3">The sequence shown here is derived from an EMBL/GenBank/DDBJ whole genome shotgun (WGS) entry which is preliminary data.</text>
</comment>
<protein>
    <submittedName>
        <fullName evidence="3">ATP-binding protein</fullName>
    </submittedName>
</protein>
<dbReference type="Proteomes" id="UP000292855">
    <property type="component" value="Unassembled WGS sequence"/>
</dbReference>
<keyword evidence="4" id="KW-1185">Reference proteome</keyword>
<evidence type="ECO:0000313" key="4">
    <source>
        <dbReference type="Proteomes" id="UP000292855"/>
    </source>
</evidence>
<keyword evidence="3" id="KW-0547">Nucleotide-binding</keyword>
<name>A0A4Q6XTM8_9SPHI</name>
<evidence type="ECO:0000313" key="3">
    <source>
        <dbReference type="EMBL" id="RZF60159.1"/>
    </source>
</evidence>
<dbReference type="InterPro" id="IPR011335">
    <property type="entry name" value="Restrct_endonuc-II-like"/>
</dbReference>
<reference evidence="3 4" key="1">
    <citation type="submission" date="2019-02" db="EMBL/GenBank/DDBJ databases">
        <authorList>
            <person name="Li Y."/>
        </authorList>
    </citation>
    <scope>NUCLEOTIDE SEQUENCE [LARGE SCALE GENOMIC DNA]</scope>
    <source>
        <strain evidence="3 4">30C10-4-7</strain>
    </source>
</reference>
<dbReference type="Pfam" id="PF13635">
    <property type="entry name" value="DUF4143"/>
    <property type="match status" value="1"/>
</dbReference>
<dbReference type="InterPro" id="IPR041682">
    <property type="entry name" value="AAA_14"/>
</dbReference>
<dbReference type="EMBL" id="SGIT01000002">
    <property type="protein sequence ID" value="RZF60159.1"/>
    <property type="molecule type" value="Genomic_DNA"/>
</dbReference>
<organism evidence="3 4">
    <name type="scientific">Sphingobacterium corticibacterium</name>
    <dbReference type="NCBI Taxonomy" id="2484746"/>
    <lineage>
        <taxon>Bacteria</taxon>
        <taxon>Pseudomonadati</taxon>
        <taxon>Bacteroidota</taxon>
        <taxon>Sphingobacteriia</taxon>
        <taxon>Sphingobacteriales</taxon>
        <taxon>Sphingobacteriaceae</taxon>
        <taxon>Sphingobacterium</taxon>
    </lineage>
</organism>
<dbReference type="RefSeq" id="WP_130142077.1">
    <property type="nucleotide sequence ID" value="NZ_SGIT01000002.1"/>
</dbReference>
<dbReference type="InterPro" id="IPR025420">
    <property type="entry name" value="DUF4143"/>
</dbReference>
<dbReference type="GO" id="GO:0005524">
    <property type="term" value="F:ATP binding"/>
    <property type="evidence" value="ECO:0007669"/>
    <property type="project" value="UniProtKB-KW"/>
</dbReference>
<evidence type="ECO:0000259" key="1">
    <source>
        <dbReference type="Pfam" id="PF13173"/>
    </source>
</evidence>